<feature type="chain" id="PRO_5004344152" evidence="1">
    <location>
        <begin position="18"/>
        <end position="207"/>
    </location>
</feature>
<accession>R0MQU1</accession>
<name>R0MQU1_NOSB1</name>
<dbReference type="HOGENOM" id="CLU_1448103_0_0_1"/>
<dbReference type="Proteomes" id="UP000016927">
    <property type="component" value="Unassembled WGS sequence"/>
</dbReference>
<proteinExistence type="predicted"/>
<organism evidence="2 3">
    <name type="scientific">Nosema bombycis (strain CQ1 / CVCC 102059)</name>
    <name type="common">Microsporidian parasite</name>
    <name type="synonym">Pebrine of silkworm</name>
    <dbReference type="NCBI Taxonomy" id="578461"/>
    <lineage>
        <taxon>Eukaryota</taxon>
        <taxon>Fungi</taxon>
        <taxon>Fungi incertae sedis</taxon>
        <taxon>Microsporidia</taxon>
        <taxon>Nosematidae</taxon>
        <taxon>Nosema</taxon>
    </lineage>
</organism>
<evidence type="ECO:0000313" key="2">
    <source>
        <dbReference type="EMBL" id="EOB15258.1"/>
    </source>
</evidence>
<sequence length="207" mass="24100">MKFLYLIAVIFCTKVTISPVTDRLIALSYSRRSPHTFTFDFVGKSRINHTIRNCMIPIIVPLSNGTHRFYFCGQLMCLTDYGLAICDIPEESSEFTIKVKDDKFLISKYGFCLHHTDGNIFFRDCNENSAYQLFYIDRFFAPKGDNSDLTAYARELGKGSRLHLADAAFREFSKIRQAEYIRDLFDNEAKFELKFSNEQDERNNVRN</sequence>
<protein>
    <submittedName>
        <fullName evidence="2">Uncharacterized protein</fullName>
    </submittedName>
</protein>
<evidence type="ECO:0000313" key="3">
    <source>
        <dbReference type="Proteomes" id="UP000016927"/>
    </source>
</evidence>
<gene>
    <name evidence="2" type="ORF">NBO_6g0011</name>
</gene>
<dbReference type="OrthoDB" id="10400382at2759"/>
<evidence type="ECO:0000256" key="1">
    <source>
        <dbReference type="SAM" id="SignalP"/>
    </source>
</evidence>
<dbReference type="VEuPathDB" id="MicrosporidiaDB:NBO_6g0011"/>
<keyword evidence="1" id="KW-0732">Signal</keyword>
<reference evidence="2 3" key="1">
    <citation type="journal article" date="2013" name="BMC Genomics">
        <title>Comparative genomics of parasitic silkworm microsporidia reveal an association between genome expansion and host adaptation.</title>
        <authorList>
            <person name="Pan G."/>
            <person name="Xu J."/>
            <person name="Li T."/>
            <person name="Xia Q."/>
            <person name="Liu S.L."/>
            <person name="Zhang G."/>
            <person name="Li S."/>
            <person name="Li C."/>
            <person name="Liu H."/>
            <person name="Yang L."/>
            <person name="Liu T."/>
            <person name="Zhang X."/>
            <person name="Wu Z."/>
            <person name="Fan W."/>
            <person name="Dang X."/>
            <person name="Xiang H."/>
            <person name="Tao M."/>
            <person name="Li Y."/>
            <person name="Hu J."/>
            <person name="Li Z."/>
            <person name="Lin L."/>
            <person name="Luo J."/>
            <person name="Geng L."/>
            <person name="Wang L."/>
            <person name="Long M."/>
            <person name="Wan Y."/>
            <person name="He N."/>
            <person name="Zhang Z."/>
            <person name="Lu C."/>
            <person name="Keeling P.J."/>
            <person name="Wang J."/>
            <person name="Xiang Z."/>
            <person name="Zhou Z."/>
        </authorList>
    </citation>
    <scope>NUCLEOTIDE SEQUENCE [LARGE SCALE GENOMIC DNA]</scope>
    <source>
        <strain evidence="3">CQ1 / CVCC 102059</strain>
    </source>
</reference>
<dbReference type="AlphaFoldDB" id="R0MQU1"/>
<keyword evidence="3" id="KW-1185">Reference proteome</keyword>
<dbReference type="EMBL" id="KB908914">
    <property type="protein sequence ID" value="EOB15258.1"/>
    <property type="molecule type" value="Genomic_DNA"/>
</dbReference>
<feature type="signal peptide" evidence="1">
    <location>
        <begin position="1"/>
        <end position="17"/>
    </location>
</feature>